<dbReference type="AlphaFoldDB" id="X0U1Y8"/>
<proteinExistence type="predicted"/>
<protein>
    <submittedName>
        <fullName evidence="1">Uncharacterized protein</fullName>
    </submittedName>
</protein>
<evidence type="ECO:0000313" key="1">
    <source>
        <dbReference type="EMBL" id="GAF93391.1"/>
    </source>
</evidence>
<comment type="caution">
    <text evidence="1">The sequence shown here is derived from an EMBL/GenBank/DDBJ whole genome shotgun (WGS) entry which is preliminary data.</text>
</comment>
<feature type="non-terminal residue" evidence="1">
    <location>
        <position position="38"/>
    </location>
</feature>
<organism evidence="1">
    <name type="scientific">marine sediment metagenome</name>
    <dbReference type="NCBI Taxonomy" id="412755"/>
    <lineage>
        <taxon>unclassified sequences</taxon>
        <taxon>metagenomes</taxon>
        <taxon>ecological metagenomes</taxon>
    </lineage>
</organism>
<sequence>MPIKDKPKTANEKYSGGPKSKAIFAKAGAIKKSKITLI</sequence>
<name>X0U1Y8_9ZZZZ</name>
<accession>X0U1Y8</accession>
<gene>
    <name evidence="1" type="ORF">S01H1_19323</name>
</gene>
<reference evidence="1" key="1">
    <citation type="journal article" date="2014" name="Front. Microbiol.">
        <title>High frequency of phylogenetically diverse reductive dehalogenase-homologous genes in deep subseafloor sedimentary metagenomes.</title>
        <authorList>
            <person name="Kawai M."/>
            <person name="Futagami T."/>
            <person name="Toyoda A."/>
            <person name="Takaki Y."/>
            <person name="Nishi S."/>
            <person name="Hori S."/>
            <person name="Arai W."/>
            <person name="Tsubouchi T."/>
            <person name="Morono Y."/>
            <person name="Uchiyama I."/>
            <person name="Ito T."/>
            <person name="Fujiyama A."/>
            <person name="Inagaki F."/>
            <person name="Takami H."/>
        </authorList>
    </citation>
    <scope>NUCLEOTIDE SEQUENCE</scope>
    <source>
        <strain evidence="1">Expedition CK06-06</strain>
    </source>
</reference>
<dbReference type="EMBL" id="BARS01010421">
    <property type="protein sequence ID" value="GAF93391.1"/>
    <property type="molecule type" value="Genomic_DNA"/>
</dbReference>